<evidence type="ECO:0000259" key="13">
    <source>
        <dbReference type="Pfam" id="PF17820"/>
    </source>
</evidence>
<accession>A0A2M7TN90</accession>
<protein>
    <recommendedName>
        <fullName evidence="16">PDZ domain-containing protein</fullName>
    </recommendedName>
</protein>
<evidence type="ECO:0000256" key="11">
    <source>
        <dbReference type="SAM" id="Phobius"/>
    </source>
</evidence>
<evidence type="ECO:0000256" key="1">
    <source>
        <dbReference type="ARBA" id="ARBA00001947"/>
    </source>
</evidence>
<dbReference type="PANTHER" id="PTHR42837:SF2">
    <property type="entry name" value="MEMBRANE METALLOPROTEASE ARASP2, CHLOROPLASTIC-RELATED"/>
    <property type="match status" value="1"/>
</dbReference>
<evidence type="ECO:0000256" key="9">
    <source>
        <dbReference type="ARBA" id="ARBA00023049"/>
    </source>
</evidence>
<feature type="domain" description="Peptidase M50" evidence="12">
    <location>
        <begin position="8"/>
        <end position="343"/>
    </location>
</feature>
<evidence type="ECO:0008006" key="16">
    <source>
        <dbReference type="Google" id="ProtNLM"/>
    </source>
</evidence>
<dbReference type="InterPro" id="IPR041489">
    <property type="entry name" value="PDZ_6"/>
</dbReference>
<keyword evidence="10 11" id="KW-0472">Membrane</keyword>
<dbReference type="Pfam" id="PF17820">
    <property type="entry name" value="PDZ_6"/>
    <property type="match status" value="1"/>
</dbReference>
<comment type="similarity">
    <text evidence="3">Belongs to the peptidase M50B family.</text>
</comment>
<dbReference type="InterPro" id="IPR036034">
    <property type="entry name" value="PDZ_sf"/>
</dbReference>
<dbReference type="Gene3D" id="2.30.42.10">
    <property type="match status" value="1"/>
</dbReference>
<dbReference type="GO" id="GO:0016020">
    <property type="term" value="C:membrane"/>
    <property type="evidence" value="ECO:0007669"/>
    <property type="project" value="UniProtKB-SubCell"/>
</dbReference>
<keyword evidence="4" id="KW-0645">Protease</keyword>
<keyword evidence="6" id="KW-0378">Hydrolase</keyword>
<dbReference type="SUPFAM" id="SSF50156">
    <property type="entry name" value="PDZ domain-like"/>
    <property type="match status" value="1"/>
</dbReference>
<dbReference type="PANTHER" id="PTHR42837">
    <property type="entry name" value="REGULATOR OF SIGMA-E PROTEASE RSEP"/>
    <property type="match status" value="1"/>
</dbReference>
<proteinExistence type="inferred from homology"/>
<dbReference type="Pfam" id="PF02163">
    <property type="entry name" value="Peptidase_M50"/>
    <property type="match status" value="1"/>
</dbReference>
<dbReference type="InterPro" id="IPR008915">
    <property type="entry name" value="Peptidase_M50"/>
</dbReference>
<keyword evidence="9" id="KW-0482">Metalloprotease</keyword>
<keyword evidence="7" id="KW-0862">Zinc</keyword>
<feature type="transmembrane region" description="Helical" evidence="11">
    <location>
        <begin position="6"/>
        <end position="26"/>
    </location>
</feature>
<evidence type="ECO:0000313" key="15">
    <source>
        <dbReference type="Proteomes" id="UP000229753"/>
    </source>
</evidence>
<dbReference type="CDD" id="cd06163">
    <property type="entry name" value="S2P-M50_PDZ_RseP-like"/>
    <property type="match status" value="1"/>
</dbReference>
<dbReference type="EMBL" id="PFNO01000073">
    <property type="protein sequence ID" value="PIZ49191.1"/>
    <property type="molecule type" value="Genomic_DNA"/>
</dbReference>
<feature type="transmembrane region" description="Helical" evidence="11">
    <location>
        <begin position="93"/>
        <end position="117"/>
    </location>
</feature>
<name>A0A2M7TN90_9BACT</name>
<evidence type="ECO:0000256" key="2">
    <source>
        <dbReference type="ARBA" id="ARBA00004141"/>
    </source>
</evidence>
<feature type="transmembrane region" description="Helical" evidence="11">
    <location>
        <begin position="324"/>
        <end position="346"/>
    </location>
</feature>
<feature type="transmembrane region" description="Helical" evidence="11">
    <location>
        <begin position="279"/>
        <end position="303"/>
    </location>
</feature>
<comment type="caution">
    <text evidence="14">The sequence shown here is derived from an EMBL/GenBank/DDBJ whole genome shotgun (WGS) entry which is preliminary data.</text>
</comment>
<comment type="subcellular location">
    <subcellularLocation>
        <location evidence="2">Membrane</location>
        <topology evidence="2">Multi-pass membrane protein</topology>
    </subcellularLocation>
</comment>
<evidence type="ECO:0000256" key="4">
    <source>
        <dbReference type="ARBA" id="ARBA00022670"/>
    </source>
</evidence>
<evidence type="ECO:0000256" key="6">
    <source>
        <dbReference type="ARBA" id="ARBA00022801"/>
    </source>
</evidence>
<feature type="domain" description="PDZ" evidence="13">
    <location>
        <begin position="129"/>
        <end position="181"/>
    </location>
</feature>
<gene>
    <name evidence="14" type="ORF">COY29_02260</name>
</gene>
<dbReference type="GO" id="GO:0004222">
    <property type="term" value="F:metalloendopeptidase activity"/>
    <property type="evidence" value="ECO:0007669"/>
    <property type="project" value="InterPro"/>
</dbReference>
<evidence type="ECO:0000256" key="3">
    <source>
        <dbReference type="ARBA" id="ARBA00007931"/>
    </source>
</evidence>
<comment type="cofactor">
    <cofactor evidence="1">
        <name>Zn(2+)</name>
        <dbReference type="ChEBI" id="CHEBI:29105"/>
    </cofactor>
</comment>
<evidence type="ECO:0000256" key="7">
    <source>
        <dbReference type="ARBA" id="ARBA00022833"/>
    </source>
</evidence>
<evidence type="ECO:0000256" key="5">
    <source>
        <dbReference type="ARBA" id="ARBA00022692"/>
    </source>
</evidence>
<evidence type="ECO:0000259" key="12">
    <source>
        <dbReference type="Pfam" id="PF02163"/>
    </source>
</evidence>
<sequence>MISSILVFLLVLSILILVHELGHFLVAKHFGVMIEEFGFGLPPRLFGKKIGETFYSINALPFGGFVRLHGENSEEDVVYPKRSFLKKSKRKKIAIIVAGVLMNFLLAITAFAITYSFNGIPKDTKNIKIVDISTSSPAQIAGLIVGDIVRKVGKTSIYSNDEFINLVDQSRGKKVTLEIERIVDSEKTLKKFTLTPRENPPEGEGPLGVVITTTEIYYPPIYLRPFYGIYWGFKDAIFWGKNVILGFYGLFANLFRGQVPQDIAGPVGIFALTSEASKIGIFAVINFIGILSVNLAILNVLPFPALDGGRLFFIFLEGVIGKKVLPKVEAMVHTVGMIILLALLLAVTAHDIIRLIAGGGISGFLQGVVK</sequence>
<dbReference type="AlphaFoldDB" id="A0A2M7TN90"/>
<dbReference type="Proteomes" id="UP000229753">
    <property type="component" value="Unassembled WGS sequence"/>
</dbReference>
<evidence type="ECO:0000313" key="14">
    <source>
        <dbReference type="EMBL" id="PIZ49191.1"/>
    </source>
</evidence>
<reference evidence="15" key="1">
    <citation type="submission" date="2017-09" db="EMBL/GenBank/DDBJ databases">
        <title>Depth-based differentiation of microbial function through sediment-hosted aquifers and enrichment of novel symbionts in the deep terrestrial subsurface.</title>
        <authorList>
            <person name="Probst A.J."/>
            <person name="Ladd B."/>
            <person name="Jarett J.K."/>
            <person name="Geller-Mcgrath D.E."/>
            <person name="Sieber C.M.K."/>
            <person name="Emerson J.B."/>
            <person name="Anantharaman K."/>
            <person name="Thomas B.C."/>
            <person name="Malmstrom R."/>
            <person name="Stieglmeier M."/>
            <person name="Klingl A."/>
            <person name="Woyke T."/>
            <person name="Ryan C.M."/>
            <person name="Banfield J.F."/>
        </authorList>
    </citation>
    <scope>NUCLEOTIDE SEQUENCE [LARGE SCALE GENOMIC DNA]</scope>
</reference>
<evidence type="ECO:0000256" key="8">
    <source>
        <dbReference type="ARBA" id="ARBA00022989"/>
    </source>
</evidence>
<keyword evidence="8 11" id="KW-1133">Transmembrane helix</keyword>
<keyword evidence="5 11" id="KW-0812">Transmembrane</keyword>
<organism evidence="14 15">
    <name type="scientific">Candidatus Woesebacteria bacterium CG_4_10_14_0_2_um_filter_39_14</name>
    <dbReference type="NCBI Taxonomy" id="1975054"/>
    <lineage>
        <taxon>Bacteria</taxon>
        <taxon>Candidatus Woeseibacteriota</taxon>
    </lineage>
</organism>
<evidence type="ECO:0000256" key="10">
    <source>
        <dbReference type="ARBA" id="ARBA00023136"/>
    </source>
</evidence>
<dbReference type="InterPro" id="IPR004387">
    <property type="entry name" value="Pept_M50_Zn"/>
</dbReference>
<dbReference type="GO" id="GO:0006508">
    <property type="term" value="P:proteolysis"/>
    <property type="evidence" value="ECO:0007669"/>
    <property type="project" value="UniProtKB-KW"/>
</dbReference>